<keyword evidence="3" id="KW-1185">Reference proteome</keyword>
<keyword evidence="2" id="KW-0969">Cilium</keyword>
<reference evidence="3" key="1">
    <citation type="submission" date="2018-09" db="EMBL/GenBank/DDBJ databases">
        <authorList>
            <person name="Livingstone P.G."/>
            <person name="Whitworth D.E."/>
        </authorList>
    </citation>
    <scope>NUCLEOTIDE SEQUENCE [LARGE SCALE GENOMIC DNA]</scope>
    <source>
        <strain evidence="3">CA040B</strain>
    </source>
</reference>
<sequence>MFRPAPVLAAAAAALFTLPLPAHALESGPKEPLPVFDLQRLKLDASALGSLVVGTGRTLAPGQLRVGLNYHYEHLPLHFQTRWEPGDGTGLVENKMTAHLTLGYGVLSWLDVGAELPFILTQGGKPTLRYAPPRTGGLATPWLSARAALLRQTKGAPLNVAVELTAGLPVGSSTAQAREAYAWQPRLQLGYVGDGFQVGGEAGVFLRKRHDLQSVSYDPADVVGNELRLGATVTSLGGDVTRGEVSVLAGVPLNGGRVGAELLIAIRRHALSSLDLYVMGGPGVGAGFDTPTFRFVAGLSWATSKVD</sequence>
<evidence type="ECO:0000313" key="2">
    <source>
        <dbReference type="EMBL" id="RKH36193.1"/>
    </source>
</evidence>
<dbReference type="OrthoDB" id="5380175at2"/>
<accession>A0A3A8MWE0</accession>
<dbReference type="EMBL" id="RAWG01000305">
    <property type="protein sequence ID" value="RKH36193.1"/>
    <property type="molecule type" value="Genomic_DNA"/>
</dbReference>
<keyword evidence="1" id="KW-0732">Signal</keyword>
<dbReference type="AlphaFoldDB" id="A0A3A8MWE0"/>
<feature type="chain" id="PRO_5017301778" evidence="1">
    <location>
        <begin position="25"/>
        <end position="307"/>
    </location>
</feature>
<protein>
    <submittedName>
        <fullName evidence="2">Flagellar motor protein MotB</fullName>
    </submittedName>
</protein>
<keyword evidence="2" id="KW-0966">Cell projection</keyword>
<evidence type="ECO:0000256" key="1">
    <source>
        <dbReference type="SAM" id="SignalP"/>
    </source>
</evidence>
<keyword evidence="2" id="KW-0282">Flagellum</keyword>
<feature type="signal peptide" evidence="1">
    <location>
        <begin position="1"/>
        <end position="24"/>
    </location>
</feature>
<proteinExistence type="predicted"/>
<name>A0A3A8MWE0_9BACT</name>
<dbReference type="Proteomes" id="UP000273405">
    <property type="component" value="Unassembled WGS sequence"/>
</dbReference>
<dbReference type="RefSeq" id="WP_120629223.1">
    <property type="nucleotide sequence ID" value="NZ_RAWG01000305.1"/>
</dbReference>
<evidence type="ECO:0000313" key="3">
    <source>
        <dbReference type="Proteomes" id="UP000273405"/>
    </source>
</evidence>
<organism evidence="2 3">
    <name type="scientific">Corallococcus sicarius</name>
    <dbReference type="NCBI Taxonomy" id="2316726"/>
    <lineage>
        <taxon>Bacteria</taxon>
        <taxon>Pseudomonadati</taxon>
        <taxon>Myxococcota</taxon>
        <taxon>Myxococcia</taxon>
        <taxon>Myxococcales</taxon>
        <taxon>Cystobacterineae</taxon>
        <taxon>Myxococcaceae</taxon>
        <taxon>Corallococcus</taxon>
    </lineage>
</organism>
<gene>
    <name evidence="2" type="ORF">D7X12_33135</name>
</gene>
<comment type="caution">
    <text evidence="2">The sequence shown here is derived from an EMBL/GenBank/DDBJ whole genome shotgun (WGS) entry which is preliminary data.</text>
</comment>